<proteinExistence type="predicted"/>
<dbReference type="Proteomes" id="UP001153555">
    <property type="component" value="Unassembled WGS sequence"/>
</dbReference>
<dbReference type="GO" id="GO:0008419">
    <property type="term" value="F:RNA lariat debranching enzyme activity"/>
    <property type="evidence" value="ECO:0007669"/>
    <property type="project" value="TreeGrafter"/>
</dbReference>
<evidence type="ECO:0000313" key="3">
    <source>
        <dbReference type="Proteomes" id="UP001153555"/>
    </source>
</evidence>
<dbReference type="AlphaFoldDB" id="A0A9N7NKF8"/>
<dbReference type="EMBL" id="CACSLK010027832">
    <property type="protein sequence ID" value="CAA0831575.1"/>
    <property type="molecule type" value="Genomic_DNA"/>
</dbReference>
<keyword evidence="3" id="KW-1185">Reference proteome</keyword>
<gene>
    <name evidence="2" type="ORF">SHERM_26923</name>
</gene>
<evidence type="ECO:0000259" key="1">
    <source>
        <dbReference type="SMART" id="SM01124"/>
    </source>
</evidence>
<sequence length="268" mass="30831">MEECCRFVKDKPQTRGSKPFEFVTTAPCHNSSQHVANNFPSGHHEKLPYGNKDMVSIYHVREYDVHKLMQVQEPIDIFLSHDWPLGITDYGNSRDLLRRKSHFEQEIQKGTLGNPAARDLMAKLRPSYYFLAHLHCKFSALVQHGEIGPVTEFLALDKCLPGNKFLQVIEIESENGPHVLHYDEEWLAITIRNLTQSSLGLNYDQILECRRFVKDKLQTRGSKPFEFVTTAPCHNSSQHAANNFPSGHWRNPQTEALLELLGLEYFLD</sequence>
<dbReference type="InterPro" id="IPR029052">
    <property type="entry name" value="Metallo-depent_PP-like"/>
</dbReference>
<dbReference type="SUPFAM" id="SSF56300">
    <property type="entry name" value="Metallo-dependent phosphatases"/>
    <property type="match status" value="1"/>
</dbReference>
<accession>A0A9N7NKF8</accession>
<dbReference type="GO" id="GO:0000398">
    <property type="term" value="P:mRNA splicing, via spliceosome"/>
    <property type="evidence" value="ECO:0007669"/>
    <property type="project" value="TreeGrafter"/>
</dbReference>
<organism evidence="2 3">
    <name type="scientific">Striga hermonthica</name>
    <name type="common">Purple witchweed</name>
    <name type="synonym">Buchnera hermonthica</name>
    <dbReference type="NCBI Taxonomy" id="68872"/>
    <lineage>
        <taxon>Eukaryota</taxon>
        <taxon>Viridiplantae</taxon>
        <taxon>Streptophyta</taxon>
        <taxon>Embryophyta</taxon>
        <taxon>Tracheophyta</taxon>
        <taxon>Spermatophyta</taxon>
        <taxon>Magnoliopsida</taxon>
        <taxon>eudicotyledons</taxon>
        <taxon>Gunneridae</taxon>
        <taxon>Pentapetalae</taxon>
        <taxon>asterids</taxon>
        <taxon>lamiids</taxon>
        <taxon>Lamiales</taxon>
        <taxon>Orobanchaceae</taxon>
        <taxon>Buchnereae</taxon>
        <taxon>Striga</taxon>
    </lineage>
</organism>
<dbReference type="OrthoDB" id="407609at2759"/>
<evidence type="ECO:0000313" key="2">
    <source>
        <dbReference type="EMBL" id="CAA0831575.1"/>
    </source>
</evidence>
<dbReference type="SMART" id="SM01124">
    <property type="entry name" value="DBR1"/>
    <property type="match status" value="1"/>
</dbReference>
<feature type="domain" description="Lariat debranching enzyme C-terminal" evidence="1">
    <location>
        <begin position="142"/>
        <end position="267"/>
    </location>
</feature>
<name>A0A9N7NKF8_STRHE</name>
<protein>
    <submittedName>
        <fullName evidence="2">Lariat debranching enzyme</fullName>
    </submittedName>
</protein>
<dbReference type="PANTHER" id="PTHR12849">
    <property type="entry name" value="RNA LARIAT DEBRANCHING ENZYME"/>
    <property type="match status" value="1"/>
</dbReference>
<dbReference type="Pfam" id="PF05011">
    <property type="entry name" value="DBR1"/>
    <property type="match status" value="1"/>
</dbReference>
<dbReference type="GO" id="GO:0005634">
    <property type="term" value="C:nucleus"/>
    <property type="evidence" value="ECO:0007669"/>
    <property type="project" value="TreeGrafter"/>
</dbReference>
<dbReference type="InterPro" id="IPR007708">
    <property type="entry name" value="DBR1_C"/>
</dbReference>
<dbReference type="PANTHER" id="PTHR12849:SF0">
    <property type="entry name" value="LARIAT DEBRANCHING ENZYME"/>
    <property type="match status" value="1"/>
</dbReference>
<reference evidence="2" key="1">
    <citation type="submission" date="2019-12" db="EMBL/GenBank/DDBJ databases">
        <authorList>
            <person name="Scholes J."/>
        </authorList>
    </citation>
    <scope>NUCLEOTIDE SEQUENCE</scope>
</reference>
<comment type="caution">
    <text evidence="2">The sequence shown here is derived from an EMBL/GenBank/DDBJ whole genome shotgun (WGS) entry which is preliminary data.</text>
</comment>